<dbReference type="KEGG" id="scor:J3U87_00255"/>
<dbReference type="Proteomes" id="UP000663929">
    <property type="component" value="Chromosome"/>
</dbReference>
<name>A0A8A4TP52_SULCO</name>
<dbReference type="EMBL" id="CP071793">
    <property type="protein sequence ID" value="QTD50872.1"/>
    <property type="molecule type" value="Genomic_DNA"/>
</dbReference>
<evidence type="ECO:0000313" key="3">
    <source>
        <dbReference type="EMBL" id="QTD50872.1"/>
    </source>
</evidence>
<dbReference type="RefSeq" id="WP_237381000.1">
    <property type="nucleotide sequence ID" value="NZ_CP071793.1"/>
</dbReference>
<organism evidence="3 4">
    <name type="scientific">Sulfidibacter corallicola</name>
    <dbReference type="NCBI Taxonomy" id="2818388"/>
    <lineage>
        <taxon>Bacteria</taxon>
        <taxon>Pseudomonadati</taxon>
        <taxon>Acidobacteriota</taxon>
        <taxon>Holophagae</taxon>
        <taxon>Acanthopleuribacterales</taxon>
        <taxon>Acanthopleuribacteraceae</taxon>
        <taxon>Sulfidibacter</taxon>
    </lineage>
</organism>
<protein>
    <submittedName>
        <fullName evidence="3">Ferrous iron transport protein A</fullName>
    </submittedName>
</protein>
<dbReference type="InterPro" id="IPR038157">
    <property type="entry name" value="FeoA_core_dom"/>
</dbReference>
<evidence type="ECO:0000256" key="1">
    <source>
        <dbReference type="ARBA" id="ARBA00023004"/>
    </source>
</evidence>
<proteinExistence type="predicted"/>
<dbReference type="AlphaFoldDB" id="A0A8A4TP52"/>
<dbReference type="GO" id="GO:0046914">
    <property type="term" value="F:transition metal ion binding"/>
    <property type="evidence" value="ECO:0007669"/>
    <property type="project" value="InterPro"/>
</dbReference>
<dbReference type="PANTHER" id="PTHR42954:SF2">
    <property type="entry name" value="FE(2+) TRANSPORT PROTEIN A"/>
    <property type="match status" value="1"/>
</dbReference>
<dbReference type="InterPro" id="IPR052713">
    <property type="entry name" value="FeoA"/>
</dbReference>
<dbReference type="SMART" id="SM00899">
    <property type="entry name" value="FeoA"/>
    <property type="match status" value="1"/>
</dbReference>
<keyword evidence="1" id="KW-0408">Iron</keyword>
<dbReference type="Pfam" id="PF04023">
    <property type="entry name" value="FeoA"/>
    <property type="match status" value="1"/>
</dbReference>
<dbReference type="Gene3D" id="2.30.30.90">
    <property type="match status" value="1"/>
</dbReference>
<reference evidence="3" key="1">
    <citation type="submission" date="2021-03" db="EMBL/GenBank/DDBJ databases">
        <title>Acanthopleuribacteraceae sp. M133.</title>
        <authorList>
            <person name="Wang G."/>
        </authorList>
    </citation>
    <scope>NUCLEOTIDE SEQUENCE</scope>
    <source>
        <strain evidence="3">M133</strain>
    </source>
</reference>
<evidence type="ECO:0000313" key="4">
    <source>
        <dbReference type="Proteomes" id="UP000663929"/>
    </source>
</evidence>
<accession>A0A8A4TP52</accession>
<evidence type="ECO:0000259" key="2">
    <source>
        <dbReference type="SMART" id="SM00899"/>
    </source>
</evidence>
<dbReference type="PANTHER" id="PTHR42954">
    <property type="entry name" value="FE(2+) TRANSPORT PROTEIN A"/>
    <property type="match status" value="1"/>
</dbReference>
<feature type="domain" description="Ferrous iron transporter FeoA-like" evidence="2">
    <location>
        <begin position="5"/>
        <end position="77"/>
    </location>
</feature>
<keyword evidence="4" id="KW-1185">Reference proteome</keyword>
<dbReference type="SUPFAM" id="SSF50037">
    <property type="entry name" value="C-terminal domain of transcriptional repressors"/>
    <property type="match status" value="1"/>
</dbReference>
<dbReference type="InterPro" id="IPR008988">
    <property type="entry name" value="Transcriptional_repressor_C"/>
</dbReference>
<dbReference type="InterPro" id="IPR007167">
    <property type="entry name" value="Fe-transptr_FeoA-like"/>
</dbReference>
<gene>
    <name evidence="3" type="ORF">J3U87_00255</name>
</gene>
<sequence>MTHSVPLSTLEPRQSGRILDLDEANPNTLRLAELGLVTGNHVEVLRRAPLGDPIHISVMRHELCLRLHDARSVLVEPVSPES</sequence>